<keyword evidence="3" id="KW-1185">Reference proteome</keyword>
<protein>
    <recommendedName>
        <fullName evidence="1">Aminoglycoside phosphotransferase domain-containing protein</fullName>
    </recommendedName>
</protein>
<gene>
    <name evidence="2" type="ORF">GCM10009843_13450</name>
</gene>
<accession>A0ABP5JMQ0</accession>
<organism evidence="2 3">
    <name type="scientific">Nocardioides bigeumensis</name>
    <dbReference type="NCBI Taxonomy" id="433657"/>
    <lineage>
        <taxon>Bacteria</taxon>
        <taxon>Bacillati</taxon>
        <taxon>Actinomycetota</taxon>
        <taxon>Actinomycetes</taxon>
        <taxon>Propionibacteriales</taxon>
        <taxon>Nocardioidaceae</taxon>
        <taxon>Nocardioides</taxon>
    </lineage>
</organism>
<dbReference type="Gene3D" id="3.90.1200.10">
    <property type="match status" value="1"/>
</dbReference>
<reference evidence="3" key="1">
    <citation type="journal article" date="2019" name="Int. J. Syst. Evol. Microbiol.">
        <title>The Global Catalogue of Microorganisms (GCM) 10K type strain sequencing project: providing services to taxonomists for standard genome sequencing and annotation.</title>
        <authorList>
            <consortium name="The Broad Institute Genomics Platform"/>
            <consortium name="The Broad Institute Genome Sequencing Center for Infectious Disease"/>
            <person name="Wu L."/>
            <person name="Ma J."/>
        </authorList>
    </citation>
    <scope>NUCLEOTIDE SEQUENCE [LARGE SCALE GENOMIC DNA]</scope>
    <source>
        <strain evidence="3">JCM 16021</strain>
    </source>
</reference>
<evidence type="ECO:0000313" key="2">
    <source>
        <dbReference type="EMBL" id="GAA2120176.1"/>
    </source>
</evidence>
<dbReference type="EMBL" id="BAAAQQ010000004">
    <property type="protein sequence ID" value="GAA2120176.1"/>
    <property type="molecule type" value="Genomic_DNA"/>
</dbReference>
<dbReference type="InterPro" id="IPR002575">
    <property type="entry name" value="Aminoglycoside_PTrfase"/>
</dbReference>
<dbReference type="SUPFAM" id="SSF56112">
    <property type="entry name" value="Protein kinase-like (PK-like)"/>
    <property type="match status" value="1"/>
</dbReference>
<dbReference type="Proteomes" id="UP001500575">
    <property type="component" value="Unassembled WGS sequence"/>
</dbReference>
<dbReference type="Pfam" id="PF01636">
    <property type="entry name" value="APH"/>
    <property type="match status" value="1"/>
</dbReference>
<evidence type="ECO:0000259" key="1">
    <source>
        <dbReference type="Pfam" id="PF01636"/>
    </source>
</evidence>
<evidence type="ECO:0000313" key="3">
    <source>
        <dbReference type="Proteomes" id="UP001500575"/>
    </source>
</evidence>
<comment type="caution">
    <text evidence="2">The sequence shown here is derived from an EMBL/GenBank/DDBJ whole genome shotgun (WGS) entry which is preliminary data.</text>
</comment>
<proteinExistence type="predicted"/>
<name>A0ABP5JMQ0_9ACTN</name>
<dbReference type="RefSeq" id="WP_344302902.1">
    <property type="nucleotide sequence ID" value="NZ_BAAAQQ010000004.1"/>
</dbReference>
<sequence length="295" mass="30960">MPTDIELAALLPALTLQHWGDTALDVRPLGGGMNSSTARVRLVSGQYVAKWVAASFVGGATAGLAESLQLAERGLATGAPLPTASGALCVDLDEGVLALLRWVPGAELAGDSPGDQQLIGRTLARAHTLGDPTIEPTRRFFDWFDEDSPYLDAAPTLRVEVTGALAAYDALPPLTWGLLHTDPAPEAFRHDPASGDTGLIDWAGARRGPLLYDVASAVMYLGGPPAARPFLDAYLAAAPLPASELDHLPALSRYRGAVQAAYFAERLSRADLTGTDEAGNRQGLADGLSMLRDLS</sequence>
<dbReference type="InterPro" id="IPR011009">
    <property type="entry name" value="Kinase-like_dom_sf"/>
</dbReference>
<feature type="domain" description="Aminoglycoside phosphotransferase" evidence="1">
    <location>
        <begin position="25"/>
        <end position="238"/>
    </location>
</feature>